<dbReference type="RefSeq" id="WP_213168212.1">
    <property type="nucleotide sequence ID" value="NZ_CP058559.1"/>
</dbReference>
<dbReference type="EMBL" id="CP058559">
    <property type="protein sequence ID" value="QNO14484.1"/>
    <property type="molecule type" value="Genomic_DNA"/>
</dbReference>
<evidence type="ECO:0000259" key="1">
    <source>
        <dbReference type="Pfam" id="PF07872"/>
    </source>
</evidence>
<feature type="domain" description="DUF1659" evidence="1">
    <location>
        <begin position="4"/>
        <end position="71"/>
    </location>
</feature>
<proteinExistence type="predicted"/>
<keyword evidence="3" id="KW-1185">Reference proteome</keyword>
<name>A0A7G9W722_ALKCA</name>
<organism evidence="2 3">
    <name type="scientific">Alkalicella caledoniensis</name>
    <dbReference type="NCBI Taxonomy" id="2731377"/>
    <lineage>
        <taxon>Bacteria</taxon>
        <taxon>Bacillati</taxon>
        <taxon>Bacillota</taxon>
        <taxon>Clostridia</taxon>
        <taxon>Eubacteriales</taxon>
        <taxon>Proteinivoracaceae</taxon>
        <taxon>Alkalicella</taxon>
    </lineage>
</organism>
<dbReference type="InterPro" id="IPR012454">
    <property type="entry name" value="DUF1659"/>
</dbReference>
<accession>A0A7G9W722</accession>
<dbReference type="AlphaFoldDB" id="A0A7G9W722"/>
<dbReference type="KEGG" id="acae:HYG86_06695"/>
<dbReference type="Proteomes" id="UP000516160">
    <property type="component" value="Chromosome"/>
</dbReference>
<dbReference type="Pfam" id="PF07872">
    <property type="entry name" value="DUF1659"/>
    <property type="match status" value="1"/>
</dbReference>
<sequence>MPVDAILIASRLILRLETDIDDEGNSVVANRSYSRVKPEASNEDVKAVAEALASLQIYPLLDTVRIDENKLS</sequence>
<protein>
    <submittedName>
        <fullName evidence="2">DUF1659 domain-containing protein</fullName>
    </submittedName>
</protein>
<reference evidence="2 3" key="1">
    <citation type="submission" date="2020-07" db="EMBL/GenBank/DDBJ databases">
        <title>Alkalicella. sp. LB2 genome.</title>
        <authorList>
            <person name="Postec A."/>
            <person name="Quemeneur M."/>
        </authorList>
    </citation>
    <scope>NUCLEOTIDE SEQUENCE [LARGE SCALE GENOMIC DNA]</scope>
    <source>
        <strain evidence="2 3">LB2</strain>
    </source>
</reference>
<evidence type="ECO:0000313" key="2">
    <source>
        <dbReference type="EMBL" id="QNO14484.1"/>
    </source>
</evidence>
<gene>
    <name evidence="2" type="ORF">HYG86_06695</name>
</gene>
<evidence type="ECO:0000313" key="3">
    <source>
        <dbReference type="Proteomes" id="UP000516160"/>
    </source>
</evidence>